<dbReference type="EMBL" id="JYDO01000014">
    <property type="protein sequence ID" value="KRZ78178.1"/>
    <property type="molecule type" value="Genomic_DNA"/>
</dbReference>
<sequence length="69" mass="8577">MKKLSIYPKSNQIVQVLNQNNQVQLRLTLFYFPTLLMQLEDFQCKFSRWKFKRNFFHFEIENSFVHNFI</sequence>
<comment type="caution">
    <text evidence="1">The sequence shown here is derived from an EMBL/GenBank/DDBJ whole genome shotgun (WGS) entry which is preliminary data.</text>
</comment>
<name>A0A0V1N2F4_9BILA</name>
<evidence type="ECO:0000313" key="1">
    <source>
        <dbReference type="EMBL" id="KRZ78178.1"/>
    </source>
</evidence>
<keyword evidence="2" id="KW-1185">Reference proteome</keyword>
<reference evidence="1 2" key="1">
    <citation type="submission" date="2015-01" db="EMBL/GenBank/DDBJ databases">
        <title>Evolution of Trichinella species and genotypes.</title>
        <authorList>
            <person name="Korhonen P.K."/>
            <person name="Edoardo P."/>
            <person name="Giuseppe L.R."/>
            <person name="Gasser R.B."/>
        </authorList>
    </citation>
    <scope>NUCLEOTIDE SEQUENCE [LARGE SCALE GENOMIC DNA]</scope>
    <source>
        <strain evidence="1">ISS1980</strain>
    </source>
</reference>
<dbReference type="AlphaFoldDB" id="A0A0V1N2F4"/>
<dbReference type="Proteomes" id="UP000054843">
    <property type="component" value="Unassembled WGS sequence"/>
</dbReference>
<evidence type="ECO:0000313" key="2">
    <source>
        <dbReference type="Proteomes" id="UP000054843"/>
    </source>
</evidence>
<gene>
    <name evidence="1" type="ORF">T10_2065</name>
</gene>
<organism evidence="1 2">
    <name type="scientific">Trichinella papuae</name>
    <dbReference type="NCBI Taxonomy" id="268474"/>
    <lineage>
        <taxon>Eukaryota</taxon>
        <taxon>Metazoa</taxon>
        <taxon>Ecdysozoa</taxon>
        <taxon>Nematoda</taxon>
        <taxon>Enoplea</taxon>
        <taxon>Dorylaimia</taxon>
        <taxon>Trichinellida</taxon>
        <taxon>Trichinellidae</taxon>
        <taxon>Trichinella</taxon>
    </lineage>
</organism>
<protein>
    <submittedName>
        <fullName evidence="1">Uncharacterized protein</fullName>
    </submittedName>
</protein>
<proteinExistence type="predicted"/>
<accession>A0A0V1N2F4</accession>